<keyword evidence="3" id="KW-0285">Flavoprotein</keyword>
<dbReference type="RefSeq" id="WP_260748856.1">
    <property type="nucleotide sequence ID" value="NZ_CP092109.1"/>
</dbReference>
<proteinExistence type="inferred from homology"/>
<evidence type="ECO:0000256" key="3">
    <source>
        <dbReference type="ARBA" id="ARBA00022630"/>
    </source>
</evidence>
<dbReference type="InterPro" id="IPR000415">
    <property type="entry name" value="Nitroreductase-like"/>
</dbReference>
<feature type="domain" description="Nitroreductase" evidence="6">
    <location>
        <begin position="62"/>
        <end position="150"/>
    </location>
</feature>
<organism evidence="7 8">
    <name type="scientific">Geoalkalibacter halelectricus</name>
    <dbReference type="NCBI Taxonomy" id="2847045"/>
    <lineage>
        <taxon>Bacteria</taxon>
        <taxon>Pseudomonadati</taxon>
        <taxon>Thermodesulfobacteriota</taxon>
        <taxon>Desulfuromonadia</taxon>
        <taxon>Desulfuromonadales</taxon>
        <taxon>Geoalkalibacteraceae</taxon>
        <taxon>Geoalkalibacter</taxon>
    </lineage>
</organism>
<accession>A0ABY5ZRH1</accession>
<evidence type="ECO:0000259" key="6">
    <source>
        <dbReference type="Pfam" id="PF00881"/>
    </source>
</evidence>
<gene>
    <name evidence="7" type="ORF">L9S41_03650</name>
</gene>
<evidence type="ECO:0000313" key="8">
    <source>
        <dbReference type="Proteomes" id="UP001060414"/>
    </source>
</evidence>
<evidence type="ECO:0000256" key="4">
    <source>
        <dbReference type="ARBA" id="ARBA00022643"/>
    </source>
</evidence>
<keyword evidence="4" id="KW-0288">FMN</keyword>
<dbReference type="Proteomes" id="UP001060414">
    <property type="component" value="Chromosome"/>
</dbReference>
<dbReference type="PANTHER" id="PTHR43673">
    <property type="entry name" value="NAD(P)H NITROREDUCTASE YDGI-RELATED"/>
    <property type="match status" value="1"/>
</dbReference>
<dbReference type="Gene3D" id="3.40.109.10">
    <property type="entry name" value="NADH Oxidase"/>
    <property type="match status" value="1"/>
</dbReference>
<dbReference type="SUPFAM" id="SSF55469">
    <property type="entry name" value="FMN-dependent nitroreductase-like"/>
    <property type="match status" value="1"/>
</dbReference>
<evidence type="ECO:0000256" key="2">
    <source>
        <dbReference type="ARBA" id="ARBA00007118"/>
    </source>
</evidence>
<feature type="domain" description="Nitroreductase" evidence="6">
    <location>
        <begin position="6"/>
        <end position="61"/>
    </location>
</feature>
<dbReference type="InterPro" id="IPR029479">
    <property type="entry name" value="Nitroreductase"/>
</dbReference>
<evidence type="ECO:0000256" key="5">
    <source>
        <dbReference type="ARBA" id="ARBA00023002"/>
    </source>
</evidence>
<evidence type="ECO:0000313" key="7">
    <source>
        <dbReference type="EMBL" id="UWZ80500.1"/>
    </source>
</evidence>
<comment type="cofactor">
    <cofactor evidence="1">
        <name>FMN</name>
        <dbReference type="ChEBI" id="CHEBI:58210"/>
    </cofactor>
</comment>
<evidence type="ECO:0000256" key="1">
    <source>
        <dbReference type="ARBA" id="ARBA00001917"/>
    </source>
</evidence>
<dbReference type="Pfam" id="PF00881">
    <property type="entry name" value="Nitroreductase"/>
    <property type="match status" value="2"/>
</dbReference>
<dbReference type="EMBL" id="CP092109">
    <property type="protein sequence ID" value="UWZ80500.1"/>
    <property type="molecule type" value="Genomic_DNA"/>
</dbReference>
<reference evidence="7" key="1">
    <citation type="journal article" date="2022" name="Environ. Microbiol.">
        <title>Geoalkalibacter halelectricus SAP #1 sp. nov. possessing extracellular electron transfer and mineral#reducing capabilities from a haloalkaline environment.</title>
        <authorList>
            <person name="Yadav S."/>
            <person name="Singh R."/>
            <person name="Sundharam S.S."/>
            <person name="Chaudhary S."/>
            <person name="Krishnamurthi S."/>
            <person name="Patil S.A."/>
        </authorList>
    </citation>
    <scope>NUCLEOTIDE SEQUENCE</scope>
    <source>
        <strain evidence="7">SAP-1</strain>
    </source>
</reference>
<dbReference type="PANTHER" id="PTHR43673:SF2">
    <property type="entry name" value="NITROREDUCTASE"/>
    <property type="match status" value="1"/>
</dbReference>
<protein>
    <submittedName>
        <fullName evidence="7">Nitroreductase family protein</fullName>
    </submittedName>
</protein>
<keyword evidence="8" id="KW-1185">Reference proteome</keyword>
<keyword evidence="5" id="KW-0560">Oxidoreductase</keyword>
<dbReference type="CDD" id="cd02151">
    <property type="entry name" value="nitroreductase"/>
    <property type="match status" value="1"/>
</dbReference>
<comment type="similarity">
    <text evidence="2">Belongs to the nitroreductase family.</text>
</comment>
<name>A0ABY5ZRH1_9BACT</name>
<sequence length="181" mass="20401">MVLDLLKKRRSIRRFKPDTVSSADLQTLQEAVLRSPSSRGRNPWEFIFVTDAELRGRLSRAKLHGAEFLAQAPLAVAVIADPKKCDVWIEDCSIAAILLQITAESLGLGSCWAQMRLRDHDAQTSAEDYLRQVLELPPDYRVPFILGIGHPAEAPPGHPREALNWDKIHFNRFGSREEPQP</sequence>